<keyword evidence="3 6" id="KW-0808">Transferase</keyword>
<dbReference type="EC" id="2.3.1.4" evidence="6"/>
<evidence type="ECO:0000259" key="7">
    <source>
        <dbReference type="PROSITE" id="PS51186"/>
    </source>
</evidence>
<proteinExistence type="inferred from homology"/>
<dbReference type="GO" id="GO:0006048">
    <property type="term" value="P:UDP-N-acetylglucosamine biosynthetic process"/>
    <property type="evidence" value="ECO:0007669"/>
    <property type="project" value="UniProtKB-UniRule"/>
</dbReference>
<reference evidence="8" key="2">
    <citation type="submission" date="2020-05" db="UniProtKB">
        <authorList>
            <consortium name="EnsemblMetazoa"/>
        </authorList>
    </citation>
    <scope>IDENTIFICATION</scope>
    <source>
        <strain evidence="8">ACHKN1017</strain>
    </source>
</reference>
<sequence>MGGPMGEEELSLYDPALLLSLNFFDSPANFNPRISAAAPGEVWLKVRPLQTGDFHRGFLQILSQLTKVGDVSLTQFLNRFAQMRASGDYYVTVIVDSRYDKIIGSATLVLERKFIHGCATRGRLEDVVVDDTYRGKQLGKLYCVAIQTRVKMIVVTVSLLAKELGCYKMSLDCKDKLIPFYKSIGYTLEPGNANTMNIRYEPTTRSISRNAAGNQPEDTEPS</sequence>
<dbReference type="PROSITE" id="PS51186">
    <property type="entry name" value="GNAT"/>
    <property type="match status" value="1"/>
</dbReference>
<dbReference type="AlphaFoldDB" id="A0A182K3L0"/>
<dbReference type="FunFam" id="3.40.630.30:FF:000043">
    <property type="entry name" value="Glucosamine 6-phosphate N-acetyltransferase"/>
    <property type="match status" value="1"/>
</dbReference>
<feature type="domain" description="N-acetyltransferase" evidence="7">
    <location>
        <begin position="44"/>
        <end position="205"/>
    </location>
</feature>
<keyword evidence="4 6" id="KW-0012">Acyltransferase</keyword>
<dbReference type="Proteomes" id="UP000075881">
    <property type="component" value="Unassembled WGS sequence"/>
</dbReference>
<evidence type="ECO:0000256" key="4">
    <source>
        <dbReference type="ARBA" id="ARBA00023315"/>
    </source>
</evidence>
<evidence type="ECO:0000313" key="9">
    <source>
        <dbReference type="Proteomes" id="UP000075881"/>
    </source>
</evidence>
<accession>A0A182K3L0</accession>
<dbReference type="PANTHER" id="PTHR13355">
    <property type="entry name" value="GLUCOSAMINE 6-PHOSPHATE N-ACETYLTRANSFERASE"/>
    <property type="match status" value="1"/>
</dbReference>
<dbReference type="EnsemblMetazoa" id="ACHR005345-RA">
    <property type="protein sequence ID" value="ACHR005345-PA"/>
    <property type="gene ID" value="ACHR005345"/>
</dbReference>
<dbReference type="Gene3D" id="3.40.630.30">
    <property type="match status" value="1"/>
</dbReference>
<dbReference type="VEuPathDB" id="VectorBase:ACHR005345"/>
<reference evidence="9" key="1">
    <citation type="submission" date="2013-03" db="EMBL/GenBank/DDBJ databases">
        <title>The Genome Sequence of Anopheles christyi ACHKN1017.</title>
        <authorList>
            <consortium name="The Broad Institute Genomics Platform"/>
            <person name="Neafsey D.E."/>
            <person name="Besansky N."/>
            <person name="Walker B."/>
            <person name="Young S.K."/>
            <person name="Zeng Q."/>
            <person name="Gargeya S."/>
            <person name="Fitzgerald M."/>
            <person name="Haas B."/>
            <person name="Abouelleil A."/>
            <person name="Allen A.W."/>
            <person name="Alvarado L."/>
            <person name="Arachchi H.M."/>
            <person name="Berlin A.M."/>
            <person name="Chapman S.B."/>
            <person name="Gainer-Dewar J."/>
            <person name="Goldberg J."/>
            <person name="Griggs A."/>
            <person name="Gujja S."/>
            <person name="Hansen M."/>
            <person name="Howarth C."/>
            <person name="Imamovic A."/>
            <person name="Ireland A."/>
            <person name="Larimer J."/>
            <person name="McCowan C."/>
            <person name="Murphy C."/>
            <person name="Pearson M."/>
            <person name="Poon T.W."/>
            <person name="Priest M."/>
            <person name="Roberts A."/>
            <person name="Saif S."/>
            <person name="Shea T."/>
            <person name="Sisk P."/>
            <person name="Sykes S."/>
            <person name="Wortman J."/>
            <person name="Nusbaum C."/>
            <person name="Birren B."/>
        </authorList>
    </citation>
    <scope>NUCLEOTIDE SEQUENCE [LARGE SCALE GENOMIC DNA]</scope>
    <source>
        <strain evidence="9">ACHKN1017</strain>
    </source>
</reference>
<protein>
    <recommendedName>
        <fullName evidence="6">Glucosamine 6-phosphate N-acetyltransferase</fullName>
        <ecNumber evidence="6">2.3.1.4</ecNumber>
    </recommendedName>
</protein>
<dbReference type="SUPFAM" id="SSF55729">
    <property type="entry name" value="Acyl-CoA N-acyltransferases (Nat)"/>
    <property type="match status" value="1"/>
</dbReference>
<evidence type="ECO:0000313" key="8">
    <source>
        <dbReference type="EnsemblMetazoa" id="ACHR005345-PA"/>
    </source>
</evidence>
<comment type="pathway">
    <text evidence="1 6">Nucleotide-sugar biosynthesis; UDP-N-acetyl-alpha-D-glucosamine biosynthesis; N-acetyl-alpha-D-glucosamine 1-phosphate from alpha-D-glucosamine 6-phosphate (route I): step 1/2.</text>
</comment>
<dbReference type="InterPro" id="IPR016181">
    <property type="entry name" value="Acyl_CoA_acyltransferase"/>
</dbReference>
<organism evidence="8 9">
    <name type="scientific">Anopheles christyi</name>
    <dbReference type="NCBI Taxonomy" id="43041"/>
    <lineage>
        <taxon>Eukaryota</taxon>
        <taxon>Metazoa</taxon>
        <taxon>Ecdysozoa</taxon>
        <taxon>Arthropoda</taxon>
        <taxon>Hexapoda</taxon>
        <taxon>Insecta</taxon>
        <taxon>Pterygota</taxon>
        <taxon>Neoptera</taxon>
        <taxon>Endopterygota</taxon>
        <taxon>Diptera</taxon>
        <taxon>Nematocera</taxon>
        <taxon>Culicoidea</taxon>
        <taxon>Culicidae</taxon>
        <taxon>Anophelinae</taxon>
        <taxon>Anopheles</taxon>
    </lineage>
</organism>
<name>A0A182K3L0_9DIPT</name>
<comment type="similarity">
    <text evidence="2 6">Belongs to the acetyltransferase family. GNA1 subfamily.</text>
</comment>
<evidence type="ECO:0000256" key="5">
    <source>
        <dbReference type="ARBA" id="ARBA00048964"/>
    </source>
</evidence>
<evidence type="ECO:0000256" key="6">
    <source>
        <dbReference type="RuleBase" id="RU365086"/>
    </source>
</evidence>
<dbReference type="CDD" id="cd04301">
    <property type="entry name" value="NAT_SF"/>
    <property type="match status" value="1"/>
</dbReference>
<dbReference type="InterPro" id="IPR000182">
    <property type="entry name" value="GNAT_dom"/>
</dbReference>
<dbReference type="InterPro" id="IPR039143">
    <property type="entry name" value="GNPNAT1-like"/>
</dbReference>
<keyword evidence="9" id="KW-1185">Reference proteome</keyword>
<evidence type="ECO:0000256" key="3">
    <source>
        <dbReference type="ARBA" id="ARBA00022679"/>
    </source>
</evidence>
<dbReference type="UniPathway" id="UPA00113">
    <property type="reaction ID" value="UER00529"/>
</dbReference>
<evidence type="ECO:0000256" key="2">
    <source>
        <dbReference type="ARBA" id="ARBA00006048"/>
    </source>
</evidence>
<dbReference type="STRING" id="43041.A0A182K3L0"/>
<dbReference type="GO" id="GO:0004343">
    <property type="term" value="F:glucosamine 6-phosphate N-acetyltransferase activity"/>
    <property type="evidence" value="ECO:0007669"/>
    <property type="project" value="UniProtKB-UniRule"/>
</dbReference>
<dbReference type="Pfam" id="PF00583">
    <property type="entry name" value="Acetyltransf_1"/>
    <property type="match status" value="1"/>
</dbReference>
<comment type="catalytic activity">
    <reaction evidence="5 6">
        <text>D-glucosamine 6-phosphate + acetyl-CoA = N-acetyl-D-glucosamine 6-phosphate + CoA + H(+)</text>
        <dbReference type="Rhea" id="RHEA:10292"/>
        <dbReference type="ChEBI" id="CHEBI:15378"/>
        <dbReference type="ChEBI" id="CHEBI:57287"/>
        <dbReference type="ChEBI" id="CHEBI:57288"/>
        <dbReference type="ChEBI" id="CHEBI:57513"/>
        <dbReference type="ChEBI" id="CHEBI:58725"/>
        <dbReference type="EC" id="2.3.1.4"/>
    </reaction>
</comment>
<evidence type="ECO:0000256" key="1">
    <source>
        <dbReference type="ARBA" id="ARBA00004832"/>
    </source>
</evidence>
<dbReference type="PANTHER" id="PTHR13355:SF11">
    <property type="entry name" value="GLUCOSAMINE 6-PHOSPHATE N-ACETYLTRANSFERASE"/>
    <property type="match status" value="1"/>
</dbReference>